<dbReference type="NCBIfam" id="TIGR02937">
    <property type="entry name" value="sigma70-ECF"/>
    <property type="match status" value="1"/>
</dbReference>
<evidence type="ECO:0000259" key="2">
    <source>
        <dbReference type="Pfam" id="PF04542"/>
    </source>
</evidence>
<dbReference type="InterPro" id="IPR052704">
    <property type="entry name" value="ECF_Sigma-70_Domain"/>
</dbReference>
<dbReference type="InterPro" id="IPR036388">
    <property type="entry name" value="WH-like_DNA-bd_sf"/>
</dbReference>
<feature type="domain" description="RNA polymerase sigma-70 region 2" evidence="2">
    <location>
        <begin position="5"/>
        <end position="68"/>
    </location>
</feature>
<dbReference type="InterPro" id="IPR013325">
    <property type="entry name" value="RNA_pol_sigma_r2"/>
</dbReference>
<dbReference type="InterPro" id="IPR014284">
    <property type="entry name" value="RNA_pol_sigma-70_dom"/>
</dbReference>
<dbReference type="InterPro" id="IPR007627">
    <property type="entry name" value="RNA_pol_sigma70_r2"/>
</dbReference>
<dbReference type="InterPro" id="IPR013324">
    <property type="entry name" value="RNA_pol_sigma_r3/r4-like"/>
</dbReference>
<dbReference type="PANTHER" id="PTHR30173">
    <property type="entry name" value="SIGMA 19 FACTOR"/>
    <property type="match status" value="1"/>
</dbReference>
<dbReference type="CDD" id="cd06171">
    <property type="entry name" value="Sigma70_r4"/>
    <property type="match status" value="1"/>
</dbReference>
<dbReference type="Gene3D" id="1.10.1740.10">
    <property type="match status" value="1"/>
</dbReference>
<dbReference type="InterPro" id="IPR013249">
    <property type="entry name" value="RNA_pol_sigma70_r4_t2"/>
</dbReference>
<dbReference type="Proteomes" id="UP000798808">
    <property type="component" value="Unassembled WGS sequence"/>
</dbReference>
<keyword evidence="5" id="KW-1185">Reference proteome</keyword>
<dbReference type="InterPro" id="IPR032710">
    <property type="entry name" value="NTF2-like_dom_sf"/>
</dbReference>
<dbReference type="SUPFAM" id="SSF88946">
    <property type="entry name" value="Sigma2 domain of RNA polymerase sigma factors"/>
    <property type="match status" value="1"/>
</dbReference>
<comment type="caution">
    <text evidence="4">The sequence shown here is derived from an EMBL/GenBank/DDBJ whole genome shotgun (WGS) entry which is preliminary data.</text>
</comment>
<dbReference type="Pfam" id="PF08281">
    <property type="entry name" value="Sigma70_r4_2"/>
    <property type="match status" value="1"/>
</dbReference>
<dbReference type="PANTHER" id="PTHR30173:SF36">
    <property type="entry name" value="ECF RNA POLYMERASE SIGMA FACTOR SIGJ"/>
    <property type="match status" value="1"/>
</dbReference>
<dbReference type="RefSeq" id="WP_155170603.1">
    <property type="nucleotide sequence ID" value="NZ_BAAAFL010000005.1"/>
</dbReference>
<sequence length="280" mass="32311">MPFNIDEYQKTLFPYAYNILGSAEDAKDIIQETMIKWQNVDHEKVENQKSYLIRAVINGAINFKGKQKERLSDYPGEWLPEPVQLETEMDRRHILSYSLLVLLEQLNAKERAVFILKESFDFSHAEISELLNISIDNCRQILKRAKQRLNPAAVSRSDKDEARLKQFVEVMLNGNAEALQQMLTNDIKAVSDGGKEASAARKTIFGPENVRKLLLGVFEKFFKHADVRISYTTLNHQPALLYIEGNTIHLCQVLQLNEEGNIENIYFIRNPKKLNQLNFL</sequence>
<proteinExistence type="predicted"/>
<name>A0ABW9RN20_9BACT</name>
<accession>A0ABW9RN20</accession>
<evidence type="ECO:0000256" key="1">
    <source>
        <dbReference type="ARBA" id="ARBA00011344"/>
    </source>
</evidence>
<organism evidence="4 5">
    <name type="scientific">Fulvivirga kasyanovii</name>
    <dbReference type="NCBI Taxonomy" id="396812"/>
    <lineage>
        <taxon>Bacteria</taxon>
        <taxon>Pseudomonadati</taxon>
        <taxon>Bacteroidota</taxon>
        <taxon>Cytophagia</taxon>
        <taxon>Cytophagales</taxon>
        <taxon>Fulvivirgaceae</taxon>
        <taxon>Fulvivirga</taxon>
    </lineage>
</organism>
<reference evidence="4 5" key="1">
    <citation type="submission" date="2019-02" db="EMBL/GenBank/DDBJ databases">
        <authorList>
            <person name="Goldberg S.R."/>
            <person name="Haltli B.A."/>
            <person name="Correa H."/>
            <person name="Russell K.G."/>
        </authorList>
    </citation>
    <scope>NUCLEOTIDE SEQUENCE [LARGE SCALE GENOMIC DNA]</scope>
    <source>
        <strain evidence="4 5">JCM 16186</strain>
    </source>
</reference>
<comment type="subunit">
    <text evidence="1">Interacts transiently with the RNA polymerase catalytic core formed by RpoA, RpoB, RpoC and RpoZ (2 alpha, 1 beta, 1 beta' and 1 omega subunit) to form the RNA polymerase holoenzyme that can initiate transcription.</text>
</comment>
<evidence type="ECO:0000259" key="3">
    <source>
        <dbReference type="Pfam" id="PF08281"/>
    </source>
</evidence>
<dbReference type="SUPFAM" id="SSF88659">
    <property type="entry name" value="Sigma3 and sigma4 domains of RNA polymerase sigma factors"/>
    <property type="match status" value="1"/>
</dbReference>
<dbReference type="Gene3D" id="1.10.10.10">
    <property type="entry name" value="Winged helix-like DNA-binding domain superfamily/Winged helix DNA-binding domain"/>
    <property type="match status" value="1"/>
</dbReference>
<dbReference type="Gene3D" id="3.10.450.50">
    <property type="match status" value="1"/>
</dbReference>
<protein>
    <submittedName>
        <fullName evidence="4">Sigma-70 family RNA polymerase sigma factor</fullName>
    </submittedName>
</protein>
<dbReference type="SUPFAM" id="SSF54427">
    <property type="entry name" value="NTF2-like"/>
    <property type="match status" value="1"/>
</dbReference>
<evidence type="ECO:0000313" key="4">
    <source>
        <dbReference type="EMBL" id="MTI24560.1"/>
    </source>
</evidence>
<dbReference type="Pfam" id="PF04542">
    <property type="entry name" value="Sigma70_r2"/>
    <property type="match status" value="1"/>
</dbReference>
<dbReference type="EMBL" id="SMLW01000428">
    <property type="protein sequence ID" value="MTI24560.1"/>
    <property type="molecule type" value="Genomic_DNA"/>
</dbReference>
<feature type="domain" description="RNA polymerase sigma factor 70 region 4 type 2" evidence="3">
    <location>
        <begin position="99"/>
        <end position="149"/>
    </location>
</feature>
<gene>
    <name evidence="4" type="ORF">E1163_06345</name>
</gene>
<evidence type="ECO:0000313" key="5">
    <source>
        <dbReference type="Proteomes" id="UP000798808"/>
    </source>
</evidence>